<feature type="domain" description="HNH nuclease" evidence="1">
    <location>
        <begin position="263"/>
        <end position="300"/>
    </location>
</feature>
<dbReference type="Proteomes" id="UP001142175">
    <property type="component" value="Unassembled WGS sequence"/>
</dbReference>
<gene>
    <name evidence="2" type="ORF">NU887_04830</name>
</gene>
<evidence type="ECO:0000259" key="1">
    <source>
        <dbReference type="Pfam" id="PF13395"/>
    </source>
</evidence>
<proteinExistence type="predicted"/>
<organism evidence="2 3">
    <name type="scientific">Aquiflexum gelatinilyticum</name>
    <dbReference type="NCBI Taxonomy" id="2961943"/>
    <lineage>
        <taxon>Bacteria</taxon>
        <taxon>Pseudomonadati</taxon>
        <taxon>Bacteroidota</taxon>
        <taxon>Cytophagia</taxon>
        <taxon>Cytophagales</taxon>
        <taxon>Cyclobacteriaceae</taxon>
        <taxon>Aquiflexum</taxon>
    </lineage>
</organism>
<keyword evidence="3" id="KW-1185">Reference proteome</keyword>
<name>A0A9X2P3D0_9BACT</name>
<reference evidence="2" key="1">
    <citation type="submission" date="2022-08" db="EMBL/GenBank/DDBJ databases">
        <authorList>
            <person name="Zhang D."/>
        </authorList>
    </citation>
    <scope>NUCLEOTIDE SEQUENCE</scope>
    <source>
        <strain evidence="2">XJ19-11</strain>
    </source>
</reference>
<dbReference type="RefSeq" id="WP_258422228.1">
    <property type="nucleotide sequence ID" value="NZ_JANSUY010000002.1"/>
</dbReference>
<dbReference type="CDD" id="cd00085">
    <property type="entry name" value="HNHc"/>
    <property type="match status" value="1"/>
</dbReference>
<dbReference type="Pfam" id="PF13395">
    <property type="entry name" value="HNH_4"/>
    <property type="match status" value="1"/>
</dbReference>
<dbReference type="EMBL" id="JANSUY010000002">
    <property type="protein sequence ID" value="MCR9014347.1"/>
    <property type="molecule type" value="Genomic_DNA"/>
</dbReference>
<evidence type="ECO:0000313" key="3">
    <source>
        <dbReference type="Proteomes" id="UP001142175"/>
    </source>
</evidence>
<comment type="caution">
    <text evidence="2">The sequence shown here is derived from an EMBL/GenBank/DDBJ whole genome shotgun (WGS) entry which is preliminary data.</text>
</comment>
<accession>A0A9X2P3D0</accession>
<evidence type="ECO:0000313" key="2">
    <source>
        <dbReference type="EMBL" id="MCR9014347.1"/>
    </source>
</evidence>
<dbReference type="InterPro" id="IPR003615">
    <property type="entry name" value="HNH_nuc"/>
</dbReference>
<dbReference type="Gene3D" id="1.10.30.50">
    <property type="match status" value="1"/>
</dbReference>
<sequence>MRSEIFSNINKIIERDSKVSTYKFALLRGTIDVILENSPFIVQKESRIYIPLGLLIEKWLLFYYPILASKSFIPQIHGETKLAFETLFKEIIADYNDKGGFSVFYNDLRKNGIPRDQHENFLKLLKKLKDTITSNPMKYIGRSINPDYYSIFQYHPGLRIQNPIKIDLSYLISNFGEFSIPIEYHDAFQILGSFLSGQDSILFKWAEFSVNASKNILPFEKVLHDVLISPITERDIRESKKIYQSILNKDGKVQCVWTGHSIDSYDIDHLIPFSVWKNNDLWNLLPSSQKINNSKRDKIPSTQLIEDRRDLILHYWELIQKSLPERFEKEMRITLLGNSTFDNWQKPAIEKLKETCQYLISTRGFEEWNPKN</sequence>
<protein>
    <recommendedName>
        <fullName evidence="1">HNH nuclease domain-containing protein</fullName>
    </recommendedName>
</protein>
<dbReference type="AlphaFoldDB" id="A0A9X2P3D0"/>